<dbReference type="Gene3D" id="3.20.20.60">
    <property type="entry name" value="Phosphoenolpyruvate-binding domains"/>
    <property type="match status" value="1"/>
</dbReference>
<feature type="domain" description="Pyruvate phosphate dikinase AMP/ATP-binding" evidence="16">
    <location>
        <begin position="17"/>
        <end position="332"/>
    </location>
</feature>
<dbReference type="SUPFAM" id="SSF51621">
    <property type="entry name" value="Phosphoenolpyruvate/pyruvate domain"/>
    <property type="match status" value="1"/>
</dbReference>
<feature type="domain" description="PEP-utilising enzyme mobile" evidence="15">
    <location>
        <begin position="365"/>
        <end position="435"/>
    </location>
</feature>
<evidence type="ECO:0000259" key="15">
    <source>
        <dbReference type="Pfam" id="PF00391"/>
    </source>
</evidence>
<dbReference type="InterPro" id="IPR018274">
    <property type="entry name" value="PEP_util_AS"/>
</dbReference>
<dbReference type="InterPro" id="IPR040442">
    <property type="entry name" value="Pyrv_kinase-like_dom_sf"/>
</dbReference>
<evidence type="ECO:0000256" key="10">
    <source>
        <dbReference type="ARBA" id="ARBA00022777"/>
    </source>
</evidence>
<comment type="similarity">
    <text evidence="4">Belongs to the PEP-utilizing enzyme family.</text>
</comment>
<dbReference type="InterPro" id="IPR013815">
    <property type="entry name" value="ATP_grasp_subdomain_1"/>
</dbReference>
<keyword evidence="18" id="KW-0670">Pyruvate</keyword>
<evidence type="ECO:0000256" key="6">
    <source>
        <dbReference type="ARBA" id="ARBA00021623"/>
    </source>
</evidence>
<evidence type="ECO:0000256" key="13">
    <source>
        <dbReference type="ARBA" id="ARBA00033470"/>
    </source>
</evidence>
<dbReference type="PIRSF" id="PIRSF000854">
    <property type="entry name" value="PEP_synthase"/>
    <property type="match status" value="1"/>
</dbReference>
<sequence>MAKYVVWFKDVDKGDVAVVGGKGANLGEMTKAGFPVPPGFIVTVHAYNEFLDREKLRPAIDALLHSVRVNDSKQLEETSKKIKTLITRSPFPRDMALEIIRAYFKLGSGILKHPIVAVRSSATAEDLPGASFAGQQETFLNVTGEANLIERVKDAWASLFTPRAIFYRATNHFDHFKVGIAIPVQKMVESEQSGIMFSIDPVTNDKTKVTIEAIYGLGELIVQGAVTPDHYEVDKKSRTIVKKEVRVQEKLMRKKGTSNEIIPLSPKDGGKAKLTDAQILKLSDLGQKLEKHYYFPQDSEWAIEKGAIYIVQTRPITTTGKEKASHVVSPQSRNELIGKGDPASPGMRTGTVKILSSAKEISKIAPGDVLVAEQTNPDYVPAMRRAVAIVTERGGRTSHAAIVSRELGIPAVVGAKEIRKLLRDGMVITVNGSTGEIYKGAVASVSRVMSHVSREKLKTATKVYVNLAEPSRAEVVSKMNADGVGLLRAEFMIADIGTHPKKLIADHKEKLFIQTLAVELEAFCRAFAPRPVVYRTTDFKTNEYRNLKGGAAYEPEEPNPMLGFRGAARYTADPRVFEMELSAIRMVRNKMGFKNLHMMIPFVRTPKELQDVKKLIAANDLTRSGNFKLWLMVEIPTNVIRIDEFLDVGIDGVSIGSNDLTMLMLGTDRDNSEVAHDFSELDPTLLWSFEHVIRACHKRNVTSSICGQAPSDYPELVEKLVSWGITSVSVNPDALDHVRETVYEAEKKLVHKK</sequence>
<dbReference type="AlphaFoldDB" id="A0A1F6BGT1"/>
<evidence type="ECO:0000256" key="14">
    <source>
        <dbReference type="ARBA" id="ARBA00047700"/>
    </source>
</evidence>
<dbReference type="PRINTS" id="PR01736">
    <property type="entry name" value="PHPHTRNFRASE"/>
</dbReference>
<dbReference type="InterPro" id="IPR002192">
    <property type="entry name" value="PPDK_AMP/ATP-bd"/>
</dbReference>
<evidence type="ECO:0000256" key="8">
    <source>
        <dbReference type="ARBA" id="ARBA00022723"/>
    </source>
</evidence>
<dbReference type="PANTHER" id="PTHR43030">
    <property type="entry name" value="PHOSPHOENOLPYRUVATE SYNTHASE"/>
    <property type="match status" value="1"/>
</dbReference>
<accession>A0A1F6BGT1</accession>
<comment type="cofactor">
    <cofactor evidence="1">
        <name>Mg(2+)</name>
        <dbReference type="ChEBI" id="CHEBI:18420"/>
    </cofactor>
</comment>
<reference evidence="18 19" key="1">
    <citation type="journal article" date="2016" name="Nat. Commun.">
        <title>Thousands of microbial genomes shed light on interconnected biogeochemical processes in an aquifer system.</title>
        <authorList>
            <person name="Anantharaman K."/>
            <person name="Brown C.T."/>
            <person name="Hug L.A."/>
            <person name="Sharon I."/>
            <person name="Castelle C.J."/>
            <person name="Probst A.J."/>
            <person name="Thomas B.C."/>
            <person name="Singh A."/>
            <person name="Wilkins M.J."/>
            <person name="Karaoz U."/>
            <person name="Brodie E.L."/>
            <person name="Williams K.H."/>
            <person name="Hubbard S.S."/>
            <person name="Banfield J.F."/>
        </authorList>
    </citation>
    <scope>NUCLEOTIDE SEQUENCE [LARGE SCALE GENOMIC DNA]</scope>
</reference>
<evidence type="ECO:0000256" key="2">
    <source>
        <dbReference type="ARBA" id="ARBA00002988"/>
    </source>
</evidence>
<dbReference type="UniPathway" id="UPA00138"/>
<feature type="domain" description="PEP-utilising enzyme C-terminal" evidence="17">
    <location>
        <begin position="458"/>
        <end position="745"/>
    </location>
</feature>
<dbReference type="EC" id="2.7.9.2" evidence="5"/>
<evidence type="ECO:0000256" key="4">
    <source>
        <dbReference type="ARBA" id="ARBA00007837"/>
    </source>
</evidence>
<dbReference type="Gene3D" id="3.30.470.20">
    <property type="entry name" value="ATP-grasp fold, B domain"/>
    <property type="match status" value="1"/>
</dbReference>
<keyword evidence="12" id="KW-0460">Magnesium</keyword>
<evidence type="ECO:0000313" key="19">
    <source>
        <dbReference type="Proteomes" id="UP000176186"/>
    </source>
</evidence>
<protein>
    <recommendedName>
        <fullName evidence="6">Phosphoenolpyruvate synthase</fullName>
        <ecNumber evidence="5">2.7.9.2</ecNumber>
    </recommendedName>
    <alternativeName>
        <fullName evidence="13">Pyruvate, water dikinase</fullName>
    </alternativeName>
</protein>
<dbReference type="NCBIfam" id="NF005057">
    <property type="entry name" value="PRK06464.1"/>
    <property type="match status" value="1"/>
</dbReference>
<dbReference type="PANTHER" id="PTHR43030:SF1">
    <property type="entry name" value="PHOSPHOENOLPYRUVATE SYNTHASE"/>
    <property type="match status" value="1"/>
</dbReference>
<keyword evidence="8" id="KW-0479">Metal-binding</keyword>
<dbReference type="PROSITE" id="PS00370">
    <property type="entry name" value="PEP_ENZYMES_PHOS_SITE"/>
    <property type="match status" value="1"/>
</dbReference>
<dbReference type="FunFam" id="3.30.1490.20:FF:000010">
    <property type="entry name" value="Phosphoenolpyruvate synthase"/>
    <property type="match status" value="1"/>
</dbReference>
<dbReference type="GO" id="GO:0005524">
    <property type="term" value="F:ATP binding"/>
    <property type="evidence" value="ECO:0007669"/>
    <property type="project" value="UniProtKB-KW"/>
</dbReference>
<keyword evidence="7" id="KW-0808">Transferase</keyword>
<comment type="catalytic activity">
    <reaction evidence="14">
        <text>pyruvate + ATP + H2O = phosphoenolpyruvate + AMP + phosphate + 2 H(+)</text>
        <dbReference type="Rhea" id="RHEA:11364"/>
        <dbReference type="ChEBI" id="CHEBI:15361"/>
        <dbReference type="ChEBI" id="CHEBI:15377"/>
        <dbReference type="ChEBI" id="CHEBI:15378"/>
        <dbReference type="ChEBI" id="CHEBI:30616"/>
        <dbReference type="ChEBI" id="CHEBI:43474"/>
        <dbReference type="ChEBI" id="CHEBI:58702"/>
        <dbReference type="ChEBI" id="CHEBI:456215"/>
        <dbReference type="EC" id="2.7.9.2"/>
    </reaction>
</comment>
<dbReference type="Pfam" id="PF01326">
    <property type="entry name" value="PPDK_N"/>
    <property type="match status" value="1"/>
</dbReference>
<name>A0A1F6BGT1_9BACT</name>
<dbReference type="InterPro" id="IPR000121">
    <property type="entry name" value="PEP_util_C"/>
</dbReference>
<organism evidence="18 19">
    <name type="scientific">Candidatus Gottesmanbacteria bacterium RIFOXYB1_FULL_47_11</name>
    <dbReference type="NCBI Taxonomy" id="1798401"/>
    <lineage>
        <taxon>Bacteria</taxon>
        <taxon>Candidatus Gottesmaniibacteriota</taxon>
    </lineage>
</organism>
<evidence type="ECO:0000256" key="9">
    <source>
        <dbReference type="ARBA" id="ARBA00022741"/>
    </source>
</evidence>
<dbReference type="NCBIfam" id="TIGR01418">
    <property type="entry name" value="PEP_synth"/>
    <property type="match status" value="1"/>
</dbReference>
<evidence type="ECO:0000256" key="1">
    <source>
        <dbReference type="ARBA" id="ARBA00001946"/>
    </source>
</evidence>
<dbReference type="SUPFAM" id="SSF52009">
    <property type="entry name" value="Phosphohistidine domain"/>
    <property type="match status" value="1"/>
</dbReference>
<dbReference type="GO" id="GO:0008986">
    <property type="term" value="F:pyruvate, water dikinase activity"/>
    <property type="evidence" value="ECO:0007669"/>
    <property type="project" value="UniProtKB-EC"/>
</dbReference>
<dbReference type="InterPro" id="IPR006319">
    <property type="entry name" value="PEP_synth"/>
</dbReference>
<evidence type="ECO:0000256" key="11">
    <source>
        <dbReference type="ARBA" id="ARBA00022840"/>
    </source>
</evidence>
<evidence type="ECO:0000256" key="7">
    <source>
        <dbReference type="ARBA" id="ARBA00022679"/>
    </source>
</evidence>
<evidence type="ECO:0000259" key="17">
    <source>
        <dbReference type="Pfam" id="PF02896"/>
    </source>
</evidence>
<dbReference type="STRING" id="1798401.A2363_00885"/>
<dbReference type="Proteomes" id="UP000176186">
    <property type="component" value="Unassembled WGS sequence"/>
</dbReference>
<evidence type="ECO:0000259" key="16">
    <source>
        <dbReference type="Pfam" id="PF01326"/>
    </source>
</evidence>
<evidence type="ECO:0000256" key="12">
    <source>
        <dbReference type="ARBA" id="ARBA00022842"/>
    </source>
</evidence>
<keyword evidence="10" id="KW-0418">Kinase</keyword>
<keyword evidence="11" id="KW-0067">ATP-binding</keyword>
<dbReference type="Gene3D" id="3.50.30.10">
    <property type="entry name" value="Phosphohistidine domain"/>
    <property type="match status" value="1"/>
</dbReference>
<dbReference type="GO" id="GO:0046872">
    <property type="term" value="F:metal ion binding"/>
    <property type="evidence" value="ECO:0007669"/>
    <property type="project" value="UniProtKB-KW"/>
</dbReference>
<evidence type="ECO:0000256" key="5">
    <source>
        <dbReference type="ARBA" id="ARBA00011996"/>
    </source>
</evidence>
<dbReference type="Pfam" id="PF00391">
    <property type="entry name" value="PEP-utilizers"/>
    <property type="match status" value="1"/>
</dbReference>
<proteinExistence type="inferred from homology"/>
<dbReference type="EMBL" id="MFKE01000002">
    <property type="protein sequence ID" value="OGG36023.1"/>
    <property type="molecule type" value="Genomic_DNA"/>
</dbReference>
<dbReference type="GO" id="GO:0006094">
    <property type="term" value="P:gluconeogenesis"/>
    <property type="evidence" value="ECO:0007669"/>
    <property type="project" value="UniProtKB-UniPathway"/>
</dbReference>
<keyword evidence="9" id="KW-0547">Nucleotide-binding</keyword>
<dbReference type="SUPFAM" id="SSF56059">
    <property type="entry name" value="Glutathione synthetase ATP-binding domain-like"/>
    <property type="match status" value="1"/>
</dbReference>
<comment type="function">
    <text evidence="2">Catalyzes the phosphorylation of pyruvate to phosphoenolpyruvate.</text>
</comment>
<dbReference type="Gene3D" id="3.30.1490.20">
    <property type="entry name" value="ATP-grasp fold, A domain"/>
    <property type="match status" value="1"/>
</dbReference>
<dbReference type="InterPro" id="IPR008279">
    <property type="entry name" value="PEP-util_enz_mobile_dom"/>
</dbReference>
<dbReference type="InterPro" id="IPR015813">
    <property type="entry name" value="Pyrv/PenolPyrv_kinase-like_dom"/>
</dbReference>
<evidence type="ECO:0000313" key="18">
    <source>
        <dbReference type="EMBL" id="OGG36023.1"/>
    </source>
</evidence>
<evidence type="ECO:0000256" key="3">
    <source>
        <dbReference type="ARBA" id="ARBA00004742"/>
    </source>
</evidence>
<dbReference type="InterPro" id="IPR036637">
    <property type="entry name" value="Phosphohistidine_dom_sf"/>
</dbReference>
<comment type="pathway">
    <text evidence="3">Carbohydrate biosynthesis; gluconeogenesis.</text>
</comment>
<gene>
    <name evidence="18" type="ORF">A2363_00885</name>
</gene>
<comment type="caution">
    <text evidence="18">The sequence shown here is derived from an EMBL/GenBank/DDBJ whole genome shotgun (WGS) entry which is preliminary data.</text>
</comment>
<dbReference type="Pfam" id="PF02896">
    <property type="entry name" value="PEP-utilizers_C"/>
    <property type="match status" value="1"/>
</dbReference>